<reference evidence="2 3" key="1">
    <citation type="submission" date="2024-01" db="EMBL/GenBank/DDBJ databases">
        <title>Genome mining of biosynthetic gene clusters to explore secondary metabolites of Streptomyces sp.</title>
        <authorList>
            <person name="Baig A."/>
            <person name="Ajitkumar Shintre N."/>
            <person name="Kumar H."/>
            <person name="Anbarasu A."/>
            <person name="Ramaiah S."/>
        </authorList>
    </citation>
    <scope>NUCLEOTIDE SEQUENCE [LARGE SCALE GENOMIC DNA]</scope>
    <source>
        <strain evidence="2 3">A57</strain>
    </source>
</reference>
<gene>
    <name evidence="2" type="ORF">VSS16_35725</name>
</gene>
<feature type="region of interest" description="Disordered" evidence="1">
    <location>
        <begin position="1"/>
        <end position="35"/>
    </location>
</feature>
<evidence type="ECO:0000313" key="2">
    <source>
        <dbReference type="EMBL" id="MFB8777995.1"/>
    </source>
</evidence>
<sequence length="60" mass="6589">LDARPGHPPAHTPHSDRLHHHAGRHPLNSRPRKTLGWKTPAEALNEQLQLIQQVGVAATA</sequence>
<feature type="compositionally biased region" description="Pro residues" evidence="1">
    <location>
        <begin position="1"/>
        <end position="11"/>
    </location>
</feature>
<accession>A0ABV5EMB1</accession>
<name>A0ABV5EMB1_9ACTN</name>
<dbReference type="RefSeq" id="WP_376736423.1">
    <property type="nucleotide sequence ID" value="NZ_JAYMRP010000068.1"/>
</dbReference>
<dbReference type="EMBL" id="JAYMRP010000068">
    <property type="protein sequence ID" value="MFB8777995.1"/>
    <property type="molecule type" value="Genomic_DNA"/>
</dbReference>
<evidence type="ECO:0008006" key="4">
    <source>
        <dbReference type="Google" id="ProtNLM"/>
    </source>
</evidence>
<keyword evidence="3" id="KW-1185">Reference proteome</keyword>
<protein>
    <recommendedName>
        <fullName evidence="4">IS30 family transposase</fullName>
    </recommendedName>
</protein>
<proteinExistence type="predicted"/>
<feature type="non-terminal residue" evidence="2">
    <location>
        <position position="1"/>
    </location>
</feature>
<dbReference type="Proteomes" id="UP001585080">
    <property type="component" value="Unassembled WGS sequence"/>
</dbReference>
<organism evidence="2 3">
    <name type="scientific">Streptomyces broussonetiae</name>
    <dbReference type="NCBI Taxonomy" id="2686304"/>
    <lineage>
        <taxon>Bacteria</taxon>
        <taxon>Bacillati</taxon>
        <taxon>Actinomycetota</taxon>
        <taxon>Actinomycetes</taxon>
        <taxon>Kitasatosporales</taxon>
        <taxon>Streptomycetaceae</taxon>
        <taxon>Streptomyces</taxon>
    </lineage>
</organism>
<comment type="caution">
    <text evidence="2">The sequence shown here is derived from an EMBL/GenBank/DDBJ whole genome shotgun (WGS) entry which is preliminary data.</text>
</comment>
<evidence type="ECO:0000256" key="1">
    <source>
        <dbReference type="SAM" id="MobiDB-lite"/>
    </source>
</evidence>
<evidence type="ECO:0000313" key="3">
    <source>
        <dbReference type="Proteomes" id="UP001585080"/>
    </source>
</evidence>